<proteinExistence type="predicted"/>
<evidence type="ECO:0000313" key="1">
    <source>
        <dbReference type="EMBL" id="SHH10100.1"/>
    </source>
</evidence>
<sequence length="79" mass="8896">MHIRFKAYGHFLSICRSLRDLMSPHDQSVTTETSPSLVFATAVLALLLTILEIDLHRTELHLVGLMYDADALNPIFMSP</sequence>
<evidence type="ECO:0000313" key="2">
    <source>
        <dbReference type="Proteomes" id="UP000190675"/>
    </source>
</evidence>
<dbReference type="Proteomes" id="UP000190675">
    <property type="component" value="Chromosome I"/>
</dbReference>
<dbReference type="AlphaFoldDB" id="A0A1M5Q843"/>
<gene>
    <name evidence="1" type="ORF">SAMN05444169_5748</name>
</gene>
<protein>
    <submittedName>
        <fullName evidence="1">Uncharacterized protein</fullName>
    </submittedName>
</protein>
<reference evidence="1 2" key="1">
    <citation type="submission" date="2016-11" db="EMBL/GenBank/DDBJ databases">
        <authorList>
            <person name="Jaros S."/>
            <person name="Januszkiewicz K."/>
            <person name="Wedrychowicz H."/>
        </authorList>
    </citation>
    <scope>NUCLEOTIDE SEQUENCE [LARGE SCALE GENOMIC DNA]</scope>
    <source>
        <strain evidence="1 2">GAS242</strain>
    </source>
</reference>
<organism evidence="1 2">
    <name type="scientific">Bradyrhizobium erythrophlei</name>
    <dbReference type="NCBI Taxonomy" id="1437360"/>
    <lineage>
        <taxon>Bacteria</taxon>
        <taxon>Pseudomonadati</taxon>
        <taxon>Pseudomonadota</taxon>
        <taxon>Alphaproteobacteria</taxon>
        <taxon>Hyphomicrobiales</taxon>
        <taxon>Nitrobacteraceae</taxon>
        <taxon>Bradyrhizobium</taxon>
    </lineage>
</organism>
<accession>A0A1M5Q843</accession>
<name>A0A1M5Q843_9BRAD</name>
<dbReference type="EMBL" id="LT670818">
    <property type="protein sequence ID" value="SHH10100.1"/>
    <property type="molecule type" value="Genomic_DNA"/>
</dbReference>